<evidence type="ECO:0000313" key="3">
    <source>
        <dbReference type="Proteomes" id="UP000198729"/>
    </source>
</evidence>
<dbReference type="STRING" id="51642.NSMM_430003"/>
<name>A0A1G5SFD1_9PROT</name>
<sequence>MVPDEEVIIHLVITKDEFKGEQQKENFEKMKESTSSVGVNFTWEFDGTGTIHARQSC</sequence>
<dbReference type="Pfam" id="PF16565">
    <property type="entry name" value="MIT_C"/>
    <property type="match status" value="1"/>
</dbReference>
<keyword evidence="3" id="KW-1185">Reference proteome</keyword>
<dbReference type="Proteomes" id="UP000198729">
    <property type="component" value="Unassembled WGS sequence"/>
</dbReference>
<evidence type="ECO:0000313" key="2">
    <source>
        <dbReference type="EMBL" id="SCZ85904.1"/>
    </source>
</evidence>
<feature type="domain" description="MITD1 C-terminal phospholipase D-like" evidence="1">
    <location>
        <begin position="4"/>
        <end position="55"/>
    </location>
</feature>
<reference evidence="2 3" key="1">
    <citation type="submission" date="2016-10" db="EMBL/GenBank/DDBJ databases">
        <authorList>
            <person name="de Groot N.N."/>
        </authorList>
    </citation>
    <scope>NUCLEOTIDE SEQUENCE [LARGE SCALE GENOMIC DNA]</scope>
    <source>
        <strain evidence="2">1</strain>
    </source>
</reference>
<dbReference type="Gene3D" id="3.30.870.30">
    <property type="entry name" value="MITD, C-terminal phospholipase D-like domain"/>
    <property type="match status" value="1"/>
</dbReference>
<gene>
    <name evidence="2" type="ORF">NSMM_430003</name>
</gene>
<dbReference type="AlphaFoldDB" id="A0A1G5SFD1"/>
<dbReference type="EMBL" id="FMWO01000051">
    <property type="protein sequence ID" value="SCZ85904.1"/>
    <property type="molecule type" value="Genomic_DNA"/>
</dbReference>
<accession>A0A1G5SFD1</accession>
<proteinExistence type="predicted"/>
<evidence type="ECO:0000259" key="1">
    <source>
        <dbReference type="Pfam" id="PF16565"/>
    </source>
</evidence>
<dbReference type="InterPro" id="IPR038113">
    <property type="entry name" value="MITD1_C_sf"/>
</dbReference>
<dbReference type="InterPro" id="IPR032341">
    <property type="entry name" value="MITD1_C"/>
</dbReference>
<protein>
    <recommendedName>
        <fullName evidence="1">MITD1 C-terminal phospholipase D-like domain-containing protein</fullName>
    </recommendedName>
</protein>
<organism evidence="2 3">
    <name type="scientific">Nitrosomonas mobilis</name>
    <dbReference type="NCBI Taxonomy" id="51642"/>
    <lineage>
        <taxon>Bacteria</taxon>
        <taxon>Pseudomonadati</taxon>
        <taxon>Pseudomonadota</taxon>
        <taxon>Betaproteobacteria</taxon>
        <taxon>Nitrosomonadales</taxon>
        <taxon>Nitrosomonadaceae</taxon>
        <taxon>Nitrosomonas</taxon>
    </lineage>
</organism>
<dbReference type="RefSeq" id="WP_218121053.1">
    <property type="nucleotide sequence ID" value="NZ_FMWO01000051.1"/>
</dbReference>